<reference evidence="7 8" key="1">
    <citation type="submission" date="2018-10" db="EMBL/GenBank/DDBJ databases">
        <title>Genomic Encyclopedia of Type Strains, Phase IV (KMG-IV): sequencing the most valuable type-strain genomes for metagenomic binning, comparative biology and taxonomic classification.</title>
        <authorList>
            <person name="Goeker M."/>
        </authorList>
    </citation>
    <scope>NUCLEOTIDE SEQUENCE [LARGE SCALE GENOMIC DNA]</scope>
    <source>
        <strain evidence="7 8">DSM 25080</strain>
    </source>
</reference>
<dbReference type="PROSITE" id="PS52015">
    <property type="entry name" value="TONB_CTD"/>
    <property type="match status" value="1"/>
</dbReference>
<dbReference type="NCBIfam" id="TIGR01352">
    <property type="entry name" value="tonB_Cterm"/>
    <property type="match status" value="1"/>
</dbReference>
<evidence type="ECO:0000256" key="2">
    <source>
        <dbReference type="ARBA" id="ARBA00022692"/>
    </source>
</evidence>
<gene>
    <name evidence="7" type="ORF">DFR27_0602</name>
</gene>
<evidence type="ECO:0000259" key="6">
    <source>
        <dbReference type="PROSITE" id="PS52015"/>
    </source>
</evidence>
<evidence type="ECO:0000313" key="7">
    <source>
        <dbReference type="EMBL" id="RMA82650.1"/>
    </source>
</evidence>
<evidence type="ECO:0000256" key="4">
    <source>
        <dbReference type="ARBA" id="ARBA00023136"/>
    </source>
</evidence>
<keyword evidence="4" id="KW-0472">Membrane</keyword>
<dbReference type="InterPro" id="IPR037682">
    <property type="entry name" value="TonB_C"/>
</dbReference>
<sequence>MSFLLIVTICLIVPCVAQAQTNPFVSPSIPTSSSTSSSPASFDYSETEPLIPARRLDRDSLVYSSYELGLQYEGWVVVSSVIDPEGQVVKVIIDNSSGNIILEEAARELALNAKFAPAMLYGRAVRSSVNQQQYRFNFNDGVQGLSPFYRSANSRALSAYGEGDWERFQQSLEALANMQRRNFMEEAHFSMLVGLSLERQGDRQGALRQYQQAIDWNIEQLSEERAVVAYQHAFSLLVESENYPGAVSLANRIPPTLAPLPQLQYTIELSEQLRQHIAGQVYLENQLVLDEEGRSSLELWRQTFDLSLTEGTLDAYELWCSGRYMRYTFTANTSTSIPRNWGDCTLRLEGKPGARVSVWQSSG</sequence>
<keyword evidence="3" id="KW-1133">Transmembrane helix</keyword>
<protein>
    <submittedName>
        <fullName evidence="7">TonB family protein</fullName>
    </submittedName>
</protein>
<dbReference type="Pfam" id="PF03544">
    <property type="entry name" value="TonB_C"/>
    <property type="match status" value="1"/>
</dbReference>
<dbReference type="RefSeq" id="WP_121875966.1">
    <property type="nucleotide sequence ID" value="NZ_REFJ01000001.1"/>
</dbReference>
<dbReference type="InterPro" id="IPR006260">
    <property type="entry name" value="TonB/TolA_C"/>
</dbReference>
<evidence type="ECO:0000256" key="1">
    <source>
        <dbReference type="ARBA" id="ARBA00004167"/>
    </source>
</evidence>
<evidence type="ECO:0000256" key="5">
    <source>
        <dbReference type="SAM" id="SignalP"/>
    </source>
</evidence>
<dbReference type="EMBL" id="REFJ01000001">
    <property type="protein sequence ID" value="RMA82650.1"/>
    <property type="molecule type" value="Genomic_DNA"/>
</dbReference>
<evidence type="ECO:0000256" key="3">
    <source>
        <dbReference type="ARBA" id="ARBA00022989"/>
    </source>
</evidence>
<comment type="subcellular location">
    <subcellularLocation>
        <location evidence="1">Membrane</location>
        <topology evidence="1">Single-pass membrane protein</topology>
    </subcellularLocation>
</comment>
<accession>A0A3M0ACI9</accession>
<keyword evidence="5" id="KW-0732">Signal</keyword>
<evidence type="ECO:0000313" key="8">
    <source>
        <dbReference type="Proteomes" id="UP000267187"/>
    </source>
</evidence>
<dbReference type="InterPro" id="IPR011990">
    <property type="entry name" value="TPR-like_helical_dom_sf"/>
</dbReference>
<proteinExistence type="predicted"/>
<dbReference type="AlphaFoldDB" id="A0A3M0ACI9"/>
<organism evidence="7 8">
    <name type="scientific">Umboniibacter marinipuniceus</name>
    <dbReference type="NCBI Taxonomy" id="569599"/>
    <lineage>
        <taxon>Bacteria</taxon>
        <taxon>Pseudomonadati</taxon>
        <taxon>Pseudomonadota</taxon>
        <taxon>Gammaproteobacteria</taxon>
        <taxon>Cellvibrionales</taxon>
        <taxon>Cellvibrionaceae</taxon>
        <taxon>Umboniibacter</taxon>
    </lineage>
</organism>
<dbReference type="OrthoDB" id="5956919at2"/>
<dbReference type="GO" id="GO:0055085">
    <property type="term" value="P:transmembrane transport"/>
    <property type="evidence" value="ECO:0007669"/>
    <property type="project" value="InterPro"/>
</dbReference>
<feature type="chain" id="PRO_5018195477" evidence="5">
    <location>
        <begin position="20"/>
        <end position="363"/>
    </location>
</feature>
<dbReference type="Gene3D" id="1.25.40.10">
    <property type="entry name" value="Tetratricopeptide repeat domain"/>
    <property type="match status" value="1"/>
</dbReference>
<dbReference type="Proteomes" id="UP000267187">
    <property type="component" value="Unassembled WGS sequence"/>
</dbReference>
<feature type="domain" description="TonB C-terminal" evidence="6">
    <location>
        <begin position="48"/>
        <end position="143"/>
    </location>
</feature>
<feature type="signal peptide" evidence="5">
    <location>
        <begin position="1"/>
        <end position="19"/>
    </location>
</feature>
<dbReference type="GO" id="GO:0016020">
    <property type="term" value="C:membrane"/>
    <property type="evidence" value="ECO:0007669"/>
    <property type="project" value="UniProtKB-SubCell"/>
</dbReference>
<keyword evidence="8" id="KW-1185">Reference proteome</keyword>
<keyword evidence="2" id="KW-0812">Transmembrane</keyword>
<dbReference type="SUPFAM" id="SSF74653">
    <property type="entry name" value="TolA/TonB C-terminal domain"/>
    <property type="match status" value="1"/>
</dbReference>
<comment type="caution">
    <text evidence="7">The sequence shown here is derived from an EMBL/GenBank/DDBJ whole genome shotgun (WGS) entry which is preliminary data.</text>
</comment>
<name>A0A3M0ACI9_9GAMM</name>
<dbReference type="Gene3D" id="3.30.1150.10">
    <property type="match status" value="1"/>
</dbReference>